<keyword evidence="1" id="KW-0433">Leucine-rich repeat</keyword>
<dbReference type="InterPro" id="IPR035897">
    <property type="entry name" value="Toll_tir_struct_dom_sf"/>
</dbReference>
<dbReference type="InterPro" id="IPR032675">
    <property type="entry name" value="LRR_dom_sf"/>
</dbReference>
<evidence type="ECO:0000256" key="3">
    <source>
        <dbReference type="ARBA" id="ARBA00022821"/>
    </source>
</evidence>
<dbReference type="InterPro" id="IPR002182">
    <property type="entry name" value="NB-ARC"/>
</dbReference>
<dbReference type="Gene3D" id="3.80.10.10">
    <property type="entry name" value="Ribonuclease Inhibitor"/>
    <property type="match status" value="2"/>
</dbReference>
<dbReference type="EMBL" id="KK198755">
    <property type="protein sequence ID" value="KCW81257.1"/>
    <property type="molecule type" value="Genomic_DNA"/>
</dbReference>
<dbReference type="AlphaFoldDB" id="A0A059CSA4"/>
<dbReference type="PANTHER" id="PTHR11017:SF570">
    <property type="entry name" value="DISEASE RESISTANCE PROTEIN (TIR-NBS CLASS)-RELATED"/>
    <property type="match status" value="1"/>
</dbReference>
<dbReference type="Gene3D" id="3.40.50.10140">
    <property type="entry name" value="Toll/interleukin-1 receptor homology (TIR) domain"/>
    <property type="match status" value="1"/>
</dbReference>
<dbReference type="GO" id="GO:0007165">
    <property type="term" value="P:signal transduction"/>
    <property type="evidence" value="ECO:0007669"/>
    <property type="project" value="InterPro"/>
</dbReference>
<dbReference type="InterPro" id="IPR042197">
    <property type="entry name" value="Apaf_helical"/>
</dbReference>
<dbReference type="PRINTS" id="PR00364">
    <property type="entry name" value="DISEASERSIST"/>
</dbReference>
<protein>
    <recommendedName>
        <fullName evidence="4">TIR domain-containing protein</fullName>
    </recommendedName>
</protein>
<keyword evidence="2" id="KW-0677">Repeat</keyword>
<dbReference type="SUPFAM" id="SSF52540">
    <property type="entry name" value="P-loop containing nucleoside triphosphate hydrolases"/>
    <property type="match status" value="1"/>
</dbReference>
<dbReference type="GO" id="GO:0006952">
    <property type="term" value="P:defense response"/>
    <property type="evidence" value="ECO:0007669"/>
    <property type="project" value="UniProtKB-KW"/>
</dbReference>
<dbReference type="InterPro" id="IPR055414">
    <property type="entry name" value="LRR_R13L4/SHOC2-like"/>
</dbReference>
<dbReference type="Pfam" id="PF23598">
    <property type="entry name" value="LRR_14"/>
    <property type="match status" value="1"/>
</dbReference>
<proteinExistence type="predicted"/>
<dbReference type="Pfam" id="PF00931">
    <property type="entry name" value="NB-ARC"/>
    <property type="match status" value="1"/>
</dbReference>
<evidence type="ECO:0000256" key="2">
    <source>
        <dbReference type="ARBA" id="ARBA00022737"/>
    </source>
</evidence>
<dbReference type="SUPFAM" id="SSF52200">
    <property type="entry name" value="Toll/Interleukin receptor TIR domain"/>
    <property type="match status" value="1"/>
</dbReference>
<dbReference type="PROSITE" id="PS50104">
    <property type="entry name" value="TIR"/>
    <property type="match status" value="1"/>
</dbReference>
<dbReference type="SMART" id="SM00369">
    <property type="entry name" value="LRR_TYP"/>
    <property type="match status" value="4"/>
</dbReference>
<sequence length="799" mass="91430">MAPEDVAAGRKRKCPELSSLVTDHLHSRLTKAGIKVFRDDEELRAGEEIHPKLKNAIKQSTISITVFSKDYASRRSCLMEAVQMWECRKSNGQIIIPIFYNVRPHAVKNLEGDFATSFNKHDAYKKVDSETIDKWKEVLREVVELSGFDRATINGGHVTDLLDKVMTRVWQELRKDDQDVTDKLVGIDLHVQEMMTKLGVVYSHGKAMKVCGEDKRVVGICRMPGVGKTTLAKVVFNKIHKLIDACSFLKGINSEGVEFSLGLLIAELQKEIHEPLRFSGKVKKIKYLFSKTKVLIVLGDVREDEQIEALAGDLTWFGPGSRIIVTTDRRDVLKVFDFGEEEKDRAAEVYEVKPMSHHHALQLFRNCVFQGDASQDVSECDILSPDIVEALGRLPLAIKLQAEYLKKNKNRELWSSKLKSLKKRPLHKKVAAAFQVSYTSLDDTAKEIFLDIACFFIGKDKRIPPYMWEEAWDGDPLEGINQLRDMHFLEDGENNELRMHDLLREFGRELVKRKHLNQRCRFWNHSDALSFLNDGQSSYQGFKILGRNWRAPINLEMLIMEDCSRLSQIRQFISNLKKLRSLNLRNCSQVRKLPQELYCMKFLTELLIDGTGIQEIYCQEGSLKNLEKLSACNCKRLRDISTIGRLRKLSSLDLDGADIDGLPLAFEFPRTLERLSLRDCQKLIQLSTSIGKLDLLEVMDLSLTKITELPESVENLRRLKTLKMAHTFLPKFPEDIVNLKNLEEIDLSFCINLEWDIHCDISGLSSLRILRLSSSNVAGLPQRICHLSCIQTLDVRKCK</sequence>
<gene>
    <name evidence="5" type="ORF">EUGRSUZ_C02627</name>
</gene>
<accession>A0A059CSA4</accession>
<dbReference type="PANTHER" id="PTHR11017">
    <property type="entry name" value="LEUCINE-RICH REPEAT-CONTAINING PROTEIN"/>
    <property type="match status" value="1"/>
</dbReference>
<keyword evidence="3" id="KW-0611">Plant defense</keyword>
<dbReference type="STRING" id="71139.A0A059CSA4"/>
<dbReference type="InterPro" id="IPR027417">
    <property type="entry name" value="P-loop_NTPase"/>
</dbReference>
<dbReference type="Gene3D" id="1.10.8.430">
    <property type="entry name" value="Helical domain of apoptotic protease-activating factors"/>
    <property type="match status" value="1"/>
</dbReference>
<evidence type="ECO:0000313" key="5">
    <source>
        <dbReference type="EMBL" id="KCW81257.1"/>
    </source>
</evidence>
<evidence type="ECO:0000256" key="1">
    <source>
        <dbReference type="ARBA" id="ARBA00022614"/>
    </source>
</evidence>
<feature type="domain" description="TIR" evidence="4">
    <location>
        <begin position="1"/>
        <end position="143"/>
    </location>
</feature>
<organism evidence="5">
    <name type="scientific">Eucalyptus grandis</name>
    <name type="common">Flooded gum</name>
    <dbReference type="NCBI Taxonomy" id="71139"/>
    <lineage>
        <taxon>Eukaryota</taxon>
        <taxon>Viridiplantae</taxon>
        <taxon>Streptophyta</taxon>
        <taxon>Embryophyta</taxon>
        <taxon>Tracheophyta</taxon>
        <taxon>Spermatophyta</taxon>
        <taxon>Magnoliopsida</taxon>
        <taxon>eudicotyledons</taxon>
        <taxon>Gunneridae</taxon>
        <taxon>Pentapetalae</taxon>
        <taxon>rosids</taxon>
        <taxon>malvids</taxon>
        <taxon>Myrtales</taxon>
        <taxon>Myrtaceae</taxon>
        <taxon>Myrtoideae</taxon>
        <taxon>Eucalypteae</taxon>
        <taxon>Eucalyptus</taxon>
    </lineage>
</organism>
<dbReference type="SUPFAM" id="SSF52058">
    <property type="entry name" value="L domain-like"/>
    <property type="match status" value="1"/>
</dbReference>
<dbReference type="Pfam" id="PF23282">
    <property type="entry name" value="WHD_ROQ1"/>
    <property type="match status" value="1"/>
</dbReference>
<dbReference type="InterPro" id="IPR003591">
    <property type="entry name" value="Leu-rich_rpt_typical-subtyp"/>
</dbReference>
<dbReference type="Gramene" id="KCW81257">
    <property type="protein sequence ID" value="KCW81257"/>
    <property type="gene ID" value="EUGRSUZ_C02627"/>
</dbReference>
<reference evidence="5" key="1">
    <citation type="submission" date="2013-07" db="EMBL/GenBank/DDBJ databases">
        <title>The genome of Eucalyptus grandis.</title>
        <authorList>
            <person name="Schmutz J."/>
            <person name="Hayes R."/>
            <person name="Myburg A."/>
            <person name="Tuskan G."/>
            <person name="Grattapaglia D."/>
            <person name="Rokhsar D.S."/>
        </authorList>
    </citation>
    <scope>NUCLEOTIDE SEQUENCE</scope>
    <source>
        <tissue evidence="5">Leaf extractions</tissue>
    </source>
</reference>
<dbReference type="Pfam" id="PF01582">
    <property type="entry name" value="TIR"/>
    <property type="match status" value="1"/>
</dbReference>
<dbReference type="SMART" id="SM00255">
    <property type="entry name" value="TIR"/>
    <property type="match status" value="1"/>
</dbReference>
<dbReference type="InterPro" id="IPR058192">
    <property type="entry name" value="WHD_ROQ1-like"/>
</dbReference>
<dbReference type="InterPro" id="IPR044974">
    <property type="entry name" value="Disease_R_plants"/>
</dbReference>
<dbReference type="Gene3D" id="3.40.50.300">
    <property type="entry name" value="P-loop containing nucleotide triphosphate hydrolases"/>
    <property type="match status" value="1"/>
</dbReference>
<name>A0A059CSA4_EUCGR</name>
<dbReference type="InterPro" id="IPR000157">
    <property type="entry name" value="TIR_dom"/>
</dbReference>
<dbReference type="GO" id="GO:0043531">
    <property type="term" value="F:ADP binding"/>
    <property type="evidence" value="ECO:0007669"/>
    <property type="project" value="InterPro"/>
</dbReference>
<dbReference type="GO" id="GO:0051707">
    <property type="term" value="P:response to other organism"/>
    <property type="evidence" value="ECO:0007669"/>
    <property type="project" value="UniProtKB-ARBA"/>
</dbReference>
<dbReference type="InParanoid" id="A0A059CSA4"/>
<evidence type="ECO:0000259" key="4">
    <source>
        <dbReference type="PROSITE" id="PS50104"/>
    </source>
</evidence>